<proteinExistence type="predicted"/>
<name>A0A368F9T2_ANCCA</name>
<gene>
    <name evidence="1" type="ORF">ANCCAN_26640</name>
</gene>
<sequence>MLKQPLEKVAHDDVNSQVAKITQQKAEGKRCELDSRKTPWPAIYACAFVHCLTGVQMSIYFMSTWQYLSEVCILFQFPRTGTRLQ</sequence>
<dbReference type="Proteomes" id="UP000252519">
    <property type="component" value="Unassembled WGS sequence"/>
</dbReference>
<protein>
    <submittedName>
        <fullName evidence="1">Uncharacterized protein</fullName>
    </submittedName>
</protein>
<comment type="caution">
    <text evidence="1">The sequence shown here is derived from an EMBL/GenBank/DDBJ whole genome shotgun (WGS) entry which is preliminary data.</text>
</comment>
<dbReference type="EMBL" id="JOJR01003772">
    <property type="protein sequence ID" value="RCN27625.1"/>
    <property type="molecule type" value="Genomic_DNA"/>
</dbReference>
<accession>A0A368F9T2</accession>
<evidence type="ECO:0000313" key="1">
    <source>
        <dbReference type="EMBL" id="RCN27625.1"/>
    </source>
</evidence>
<evidence type="ECO:0000313" key="2">
    <source>
        <dbReference type="Proteomes" id="UP000252519"/>
    </source>
</evidence>
<reference evidence="1 2" key="1">
    <citation type="submission" date="2014-10" db="EMBL/GenBank/DDBJ databases">
        <title>Draft genome of the hookworm Ancylostoma caninum.</title>
        <authorList>
            <person name="Mitreva M."/>
        </authorList>
    </citation>
    <scope>NUCLEOTIDE SEQUENCE [LARGE SCALE GENOMIC DNA]</scope>
    <source>
        <strain evidence="1 2">Baltimore</strain>
    </source>
</reference>
<organism evidence="1 2">
    <name type="scientific">Ancylostoma caninum</name>
    <name type="common">Dog hookworm</name>
    <dbReference type="NCBI Taxonomy" id="29170"/>
    <lineage>
        <taxon>Eukaryota</taxon>
        <taxon>Metazoa</taxon>
        <taxon>Ecdysozoa</taxon>
        <taxon>Nematoda</taxon>
        <taxon>Chromadorea</taxon>
        <taxon>Rhabditida</taxon>
        <taxon>Rhabditina</taxon>
        <taxon>Rhabditomorpha</taxon>
        <taxon>Strongyloidea</taxon>
        <taxon>Ancylostomatidae</taxon>
        <taxon>Ancylostomatinae</taxon>
        <taxon>Ancylostoma</taxon>
    </lineage>
</organism>
<keyword evidence="2" id="KW-1185">Reference proteome</keyword>
<dbReference type="OrthoDB" id="10485450at2759"/>
<dbReference type="AlphaFoldDB" id="A0A368F9T2"/>